<dbReference type="PIRSF" id="PIRSF037676">
    <property type="entry name" value="DUF683"/>
    <property type="match status" value="1"/>
</dbReference>
<dbReference type="Gene3D" id="1.10.287.660">
    <property type="entry name" value="Helix hairpin bin"/>
    <property type="match status" value="1"/>
</dbReference>
<accession>A0ABT1UJY4</accession>
<name>A0ABT1UJY4_9GAMM</name>
<keyword evidence="4" id="KW-1185">Reference proteome</keyword>
<dbReference type="RefSeq" id="WP_256611864.1">
    <property type="nucleotide sequence ID" value="NZ_JANIBM010000024.1"/>
</dbReference>
<evidence type="ECO:0000256" key="1">
    <source>
        <dbReference type="ARBA" id="ARBA00023231"/>
    </source>
</evidence>
<organism evidence="3 4">
    <name type="scientific">Methylomonas aurea</name>
    <dbReference type="NCBI Taxonomy" id="2952224"/>
    <lineage>
        <taxon>Bacteria</taxon>
        <taxon>Pseudomonadati</taxon>
        <taxon>Pseudomonadota</taxon>
        <taxon>Gammaproteobacteria</taxon>
        <taxon>Methylococcales</taxon>
        <taxon>Methylococcaceae</taxon>
        <taxon>Methylomonas</taxon>
    </lineage>
</organism>
<dbReference type="Pfam" id="PF05082">
    <property type="entry name" value="Rop-like"/>
    <property type="match status" value="1"/>
</dbReference>
<proteinExistence type="inferred from homology"/>
<evidence type="ECO:0000313" key="4">
    <source>
        <dbReference type="Proteomes" id="UP001524569"/>
    </source>
</evidence>
<dbReference type="EMBL" id="JANIBM010000024">
    <property type="protein sequence ID" value="MCQ8182551.1"/>
    <property type="molecule type" value="Genomic_DNA"/>
</dbReference>
<comment type="caution">
    <text evidence="3">The sequence shown here is derived from an EMBL/GenBank/DDBJ whole genome shotgun (WGS) entry which is preliminary data.</text>
</comment>
<sequence>MSDEDIKALEKEVKKTKRLANEAASVLHDLIEDRLPDAYGELMGVAQATYDACKAWDEANKKFLAASATSA</sequence>
<evidence type="ECO:0008006" key="5">
    <source>
        <dbReference type="Google" id="ProtNLM"/>
    </source>
</evidence>
<comment type="similarity">
    <text evidence="2">Belongs to the UPF0437 family.</text>
</comment>
<dbReference type="InterPro" id="IPR007774">
    <property type="entry name" value="Put_N_fixation"/>
</dbReference>
<protein>
    <recommendedName>
        <fullName evidence="5">Rop-like protein</fullName>
    </recommendedName>
</protein>
<dbReference type="Proteomes" id="UP001524569">
    <property type="component" value="Unassembled WGS sequence"/>
</dbReference>
<keyword evidence="1" id="KW-0535">Nitrogen fixation</keyword>
<reference evidence="3 4" key="1">
    <citation type="submission" date="2022-07" db="EMBL/GenBank/DDBJ databases">
        <title>Methylomonas rivi sp. nov., Methylomonas rosea sp. nov., Methylomonas aureus sp. nov. and Methylomonas subterranea sp. nov., four novel methanotrophs isolated from a freshwater creek and the deep terrestrial subsurface.</title>
        <authorList>
            <person name="Abin C."/>
            <person name="Sankaranarayanan K."/>
            <person name="Garner C."/>
            <person name="Sindelar R."/>
            <person name="Kotary K."/>
            <person name="Garner R."/>
            <person name="Barclay S."/>
            <person name="Lawson P."/>
            <person name="Krumholz L."/>
        </authorList>
    </citation>
    <scope>NUCLEOTIDE SEQUENCE [LARGE SCALE GENOMIC DNA]</scope>
    <source>
        <strain evidence="3 4">SURF-1</strain>
    </source>
</reference>
<evidence type="ECO:0000313" key="3">
    <source>
        <dbReference type="EMBL" id="MCQ8182551.1"/>
    </source>
</evidence>
<evidence type="ECO:0000256" key="2">
    <source>
        <dbReference type="ARBA" id="ARBA00044954"/>
    </source>
</evidence>
<gene>
    <name evidence="3" type="ORF">NP603_15625</name>
</gene>
<dbReference type="InterPro" id="IPR029012">
    <property type="entry name" value="Helix_hairpin_bin_sf"/>
</dbReference>